<accession>A0ABQ9YJ97</accession>
<keyword evidence="3" id="KW-1185">Reference proteome</keyword>
<proteinExistence type="predicted"/>
<feature type="region of interest" description="Disordered" evidence="1">
    <location>
        <begin position="653"/>
        <end position="680"/>
    </location>
</feature>
<name>A0ABQ9YJ97_9EUKA</name>
<sequence>MPRSSFHPSFPMTPQTGLRYDVVFPVTPHVVWMRRTALISKDNAFIHSFIRAYWENYHMEQLPPRFHSRATETGLAGIVTAQSTHEFESNGQTLDSSPIADLLLLLTPSTSTLVSIIAQRMLSRSPLVALYPYRPQAPYSHSHHVLNVADSVAFAPPSHTPLDVDITWVDVPVVLQRILIEEKTGEQLEQEGHGENIVETIESIIFANDSTAFNQALLDAIRIDDENTTLQTNCILRPCASPRTADHHSHNTKSKESAVQTIVVSRLRRLVPRPPPKEFVSVKDKSWEVFVPLVMSPMPGGYLPLESNSPVVVPLLCEEPLNIRYLYPSMLYSNVFPDAFIIQVAVCAAGWDHFLTLFLTNTHLDFFFLPPFFWSKMGKIQKDCTHALENQTVSFNPDDVERVGNRNRQSLMHRPISITKNTTDNAEFFRAEVPYKTGSEPEDVSISPSLTHPIAPLPQFTHLLDIATSRIFIGITWDILHVTSHLQNQLKYRGEISVGERVDGSTGGVWSLNHSDRFLFTVAERGSHTIEPGKELKLPSLSESDVHPLSLPCQPNISLIESLFTPQRWNCLPLTTNHSHNTNTSIVTILPIRRRSRKEMSKTRNRHKLRELVQVIKAKGQRKQLERRIHKCWHKTRSLEDEEFEREPKELLKQEKSEKKRQNLDDLVSSEEGLSGADDGDKVLAGLQDTAFRTIAQLLQPSEDDGLKEYLGAMESIADAIFASNLEVEGEEEMTDVAFSFVSEDELSDSDKSDMERLLTMLSPVDSSDSVMLLHQNNRSLECKRNK</sequence>
<comment type="caution">
    <text evidence="2">The sequence shown here is derived from an EMBL/GenBank/DDBJ whole genome shotgun (WGS) entry which is preliminary data.</text>
</comment>
<feature type="compositionally biased region" description="Basic and acidic residues" evidence="1">
    <location>
        <begin position="653"/>
        <end position="664"/>
    </location>
</feature>
<evidence type="ECO:0000256" key="1">
    <source>
        <dbReference type="SAM" id="MobiDB-lite"/>
    </source>
</evidence>
<dbReference type="EMBL" id="JARBJD010000005">
    <property type="protein sequence ID" value="KAK2963808.1"/>
    <property type="molecule type" value="Genomic_DNA"/>
</dbReference>
<evidence type="ECO:0000313" key="2">
    <source>
        <dbReference type="EMBL" id="KAK2963808.1"/>
    </source>
</evidence>
<dbReference type="Proteomes" id="UP001281761">
    <property type="component" value="Unassembled WGS sequence"/>
</dbReference>
<evidence type="ECO:0000313" key="3">
    <source>
        <dbReference type="Proteomes" id="UP001281761"/>
    </source>
</evidence>
<reference evidence="2 3" key="1">
    <citation type="journal article" date="2022" name="bioRxiv">
        <title>Genomics of Preaxostyla Flagellates Illuminates Evolutionary Transitions and the Path Towards Mitochondrial Loss.</title>
        <authorList>
            <person name="Novak L.V.F."/>
            <person name="Treitli S.C."/>
            <person name="Pyrih J."/>
            <person name="Halakuc P."/>
            <person name="Pipaliya S.V."/>
            <person name="Vacek V."/>
            <person name="Brzon O."/>
            <person name="Soukal P."/>
            <person name="Eme L."/>
            <person name="Dacks J.B."/>
            <person name="Karnkowska A."/>
            <person name="Elias M."/>
            <person name="Hampl V."/>
        </authorList>
    </citation>
    <scope>NUCLEOTIDE SEQUENCE [LARGE SCALE GENOMIC DNA]</scope>
    <source>
        <strain evidence="2">NAU3</strain>
        <tissue evidence="2">Gut</tissue>
    </source>
</reference>
<organism evidence="2 3">
    <name type="scientific">Blattamonas nauphoetae</name>
    <dbReference type="NCBI Taxonomy" id="2049346"/>
    <lineage>
        <taxon>Eukaryota</taxon>
        <taxon>Metamonada</taxon>
        <taxon>Preaxostyla</taxon>
        <taxon>Oxymonadida</taxon>
        <taxon>Blattamonas</taxon>
    </lineage>
</organism>
<gene>
    <name evidence="2" type="ORF">BLNAU_1377</name>
</gene>
<protein>
    <submittedName>
        <fullName evidence="2">Uncharacterized protein</fullName>
    </submittedName>
</protein>